<evidence type="ECO:0000313" key="2">
    <source>
        <dbReference type="EMBL" id="PLW76911.1"/>
    </source>
</evidence>
<dbReference type="AlphaFoldDB" id="A0A2N5XQX3"/>
<dbReference type="Proteomes" id="UP000234881">
    <property type="component" value="Unassembled WGS sequence"/>
</dbReference>
<dbReference type="GO" id="GO:0015716">
    <property type="term" value="P:organic phosphonate transport"/>
    <property type="evidence" value="ECO:0007669"/>
    <property type="project" value="InterPro"/>
</dbReference>
<organism evidence="2 3">
    <name type="scientific">Cohaesibacter celericrescens</name>
    <dbReference type="NCBI Taxonomy" id="2067669"/>
    <lineage>
        <taxon>Bacteria</taxon>
        <taxon>Pseudomonadati</taxon>
        <taxon>Pseudomonadota</taxon>
        <taxon>Alphaproteobacteria</taxon>
        <taxon>Hyphomicrobiales</taxon>
        <taxon>Cohaesibacteraceae</taxon>
    </lineage>
</organism>
<proteinExistence type="predicted"/>
<dbReference type="InterPro" id="IPR009609">
    <property type="entry name" value="Phosphonate_metab_PhnG"/>
</dbReference>
<reference evidence="2 3" key="1">
    <citation type="submission" date="2018-01" db="EMBL/GenBank/DDBJ databases">
        <title>The draft genome sequence of Cohaesibacter sp. H1304.</title>
        <authorList>
            <person name="Wang N.-N."/>
            <person name="Du Z.-J."/>
        </authorList>
    </citation>
    <scope>NUCLEOTIDE SEQUENCE [LARGE SCALE GENOMIC DNA]</scope>
    <source>
        <strain evidence="2 3">H1304</strain>
    </source>
</reference>
<dbReference type="RefSeq" id="WP_101534200.1">
    <property type="nucleotide sequence ID" value="NZ_PKUQ01000022.1"/>
</dbReference>
<protein>
    <submittedName>
        <fullName evidence="2">Phosphonate C-P lyase system protein PhnG</fullName>
    </submittedName>
</protein>
<dbReference type="GO" id="GO:0016829">
    <property type="term" value="F:lyase activity"/>
    <property type="evidence" value="ECO:0007669"/>
    <property type="project" value="UniProtKB-KW"/>
</dbReference>
<keyword evidence="2" id="KW-0456">Lyase</keyword>
<name>A0A2N5XQX3_9HYPH</name>
<dbReference type="NCBIfam" id="TIGR03293">
    <property type="entry name" value="PhnG_redo"/>
    <property type="match status" value="1"/>
</dbReference>
<feature type="compositionally biased region" description="Low complexity" evidence="1">
    <location>
        <begin position="10"/>
        <end position="20"/>
    </location>
</feature>
<dbReference type="OrthoDB" id="530475at2"/>
<evidence type="ECO:0000313" key="3">
    <source>
        <dbReference type="Proteomes" id="UP000234881"/>
    </source>
</evidence>
<gene>
    <name evidence="2" type="primary">phnG</name>
    <name evidence="2" type="ORF">C0081_12735</name>
</gene>
<feature type="region of interest" description="Disordered" evidence="1">
    <location>
        <begin position="1"/>
        <end position="38"/>
    </location>
</feature>
<dbReference type="Pfam" id="PF06754">
    <property type="entry name" value="PhnG"/>
    <property type="match status" value="1"/>
</dbReference>
<dbReference type="GO" id="GO:0019634">
    <property type="term" value="P:organic phosphonate metabolic process"/>
    <property type="evidence" value="ECO:0007669"/>
    <property type="project" value="InterPro"/>
</dbReference>
<keyword evidence="3" id="KW-1185">Reference proteome</keyword>
<dbReference type="EMBL" id="PKUQ01000022">
    <property type="protein sequence ID" value="PLW76911.1"/>
    <property type="molecule type" value="Genomic_DNA"/>
</dbReference>
<sequence length="181" mass="19129">MDEKQINLNGAGHSSRSGSTGRSGEGGPSLASLSAEQRQRQERMSVLANAPVQELLNLWKQLGIDPGCQMLRGPETGLIALRGRMGGGGAPFNFGEATVTRATVKMENGAIGHAVMLGRDTGKAKLAAVIDALATDESMASKINDKIMTPLRTLASQKDSDLASKTQATRVNFFTMVRGED</sequence>
<evidence type="ECO:0000256" key="1">
    <source>
        <dbReference type="SAM" id="MobiDB-lite"/>
    </source>
</evidence>
<comment type="caution">
    <text evidence="2">The sequence shown here is derived from an EMBL/GenBank/DDBJ whole genome shotgun (WGS) entry which is preliminary data.</text>
</comment>
<accession>A0A2N5XQX3</accession>